<dbReference type="OrthoDB" id="10255964at2759"/>
<keyword evidence="4" id="KW-1185">Reference proteome</keyword>
<feature type="region of interest" description="Disordered" evidence="1">
    <location>
        <begin position="1"/>
        <end position="167"/>
    </location>
</feature>
<dbReference type="SMART" id="SM00288">
    <property type="entry name" value="VHS"/>
    <property type="match status" value="1"/>
</dbReference>
<dbReference type="Pfam" id="PF00790">
    <property type="entry name" value="VHS"/>
    <property type="match status" value="1"/>
</dbReference>
<feature type="compositionally biased region" description="Basic and acidic residues" evidence="1">
    <location>
        <begin position="125"/>
        <end position="159"/>
    </location>
</feature>
<name>A0A0D7BGS5_9AGAR</name>
<feature type="compositionally biased region" description="Polar residues" evidence="1">
    <location>
        <begin position="402"/>
        <end position="412"/>
    </location>
</feature>
<dbReference type="GO" id="GO:0007034">
    <property type="term" value="P:vacuolar transport"/>
    <property type="evidence" value="ECO:0007669"/>
    <property type="project" value="UniProtKB-ARBA"/>
</dbReference>
<dbReference type="AlphaFoldDB" id="A0A0D7BGS5"/>
<dbReference type="GO" id="GO:0007015">
    <property type="term" value="P:actin filament organization"/>
    <property type="evidence" value="ECO:0007669"/>
    <property type="project" value="InterPro"/>
</dbReference>
<dbReference type="PROSITE" id="PS50179">
    <property type="entry name" value="VHS"/>
    <property type="match status" value="1"/>
</dbReference>
<feature type="compositionally biased region" description="Polar residues" evidence="1">
    <location>
        <begin position="54"/>
        <end position="70"/>
    </location>
</feature>
<feature type="compositionally biased region" description="Basic and acidic residues" evidence="1">
    <location>
        <begin position="8"/>
        <end position="26"/>
    </location>
</feature>
<dbReference type="Gene3D" id="1.25.40.90">
    <property type="match status" value="1"/>
</dbReference>
<evidence type="ECO:0000256" key="1">
    <source>
        <dbReference type="SAM" id="MobiDB-lite"/>
    </source>
</evidence>
<dbReference type="CDD" id="cd16980">
    <property type="entry name" value="VHS_Lsb5"/>
    <property type="match status" value="1"/>
</dbReference>
<dbReference type="Proteomes" id="UP000054007">
    <property type="component" value="Unassembled WGS sequence"/>
</dbReference>
<dbReference type="GO" id="GO:0015031">
    <property type="term" value="P:protein transport"/>
    <property type="evidence" value="ECO:0007669"/>
    <property type="project" value="UniProtKB-KW"/>
</dbReference>
<proteinExistence type="predicted"/>
<dbReference type="GO" id="GO:0006897">
    <property type="term" value="P:endocytosis"/>
    <property type="evidence" value="ECO:0007669"/>
    <property type="project" value="InterPro"/>
</dbReference>
<feature type="region of interest" description="Disordered" evidence="1">
    <location>
        <begin position="548"/>
        <end position="631"/>
    </location>
</feature>
<dbReference type="CDD" id="cd21383">
    <property type="entry name" value="GAT_GGA_Tom1-like"/>
    <property type="match status" value="1"/>
</dbReference>
<dbReference type="STRING" id="1314674.A0A0D7BGS5"/>
<dbReference type="GO" id="GO:0043130">
    <property type="term" value="F:ubiquitin binding"/>
    <property type="evidence" value="ECO:0007669"/>
    <property type="project" value="InterPro"/>
</dbReference>
<feature type="compositionally biased region" description="Basic and acidic residues" evidence="1">
    <location>
        <begin position="91"/>
        <end position="110"/>
    </location>
</feature>
<dbReference type="InterPro" id="IPR008942">
    <property type="entry name" value="ENTH_VHS"/>
</dbReference>
<evidence type="ECO:0000313" key="3">
    <source>
        <dbReference type="EMBL" id="KIY69274.1"/>
    </source>
</evidence>
<evidence type="ECO:0000259" key="2">
    <source>
        <dbReference type="PROSITE" id="PS50179"/>
    </source>
</evidence>
<feature type="region of interest" description="Disordered" evidence="1">
    <location>
        <begin position="399"/>
        <end position="428"/>
    </location>
</feature>
<sequence length="804" mass="88442">MKKLFGVRTEKDKERDRVERDKKERAAAAMEAIGGKETPIHAQYASPKDDSWTMVGNESPRSPPSSRTNHTPPPHGALPPQSIRLVNSHDSSARERPDSRIDIRPPEMGRAESLGAIGALPPQRLDSRAIDATHPRQPGIERDPHHGREPRPPEKDSAKLSKKAATPTNILRALDATHGRSESLDGAAMRESLHGHDRHHRHDKAPSSRDGHGTRDGHVREGVGGGGGGGELASVQNQSLTRQIGYLTATGAENWSLVLEVCERASSSDNNAKEAVKALKREFKYGEPTAQLSAARLWAVMLRNSTDTFISQSTSRKFLDTLEDIVTSTRTPPVVKERILNVVAAAAYASGTRKDTGFRGLWRRIKPPDKPEDGVPFDTDDAMFSPPVVNRRTSYVPAPENYGQQIPYSAPTTPGPKRRKSPTTRIIPPDEDRRRLLQECRIAQGNASLLAEALVHATPSDAQEDGNVLKEFLVKCRRSHEIVFAQISWATAEADRAEREGKDAGEQELLNELLSANAALQDVLKQHDDLKRLADDLNRYDNVVGLRPRSIREDSGGSRSPSPSPRPRDRIDSAGSRPSSVHGLAPPAPHGPRSRTPKMGSDWGDAGRERDGSVVSLPGRERSDSIQMQQQQQGYVAPFYSHGHHPSAGYSTSTLARDADQASQEALAPPTTYSRVSAKVLGKRPADVDAGPAFDPNDLFYAEGQNPNVGYRDDSDELDELDIQALGLASADPSFVDVDDGDYDAFLQRTRDDREREAMARRWPLRKETLYIYDAKEERGKEIMQELGIDRMSMSMGSSRATKV</sequence>
<dbReference type="InterPro" id="IPR045007">
    <property type="entry name" value="LSB5"/>
</dbReference>
<reference evidence="3 4" key="1">
    <citation type="journal article" date="2015" name="Fungal Genet. Biol.">
        <title>Evolution of novel wood decay mechanisms in Agaricales revealed by the genome sequences of Fistulina hepatica and Cylindrobasidium torrendii.</title>
        <authorList>
            <person name="Floudas D."/>
            <person name="Held B.W."/>
            <person name="Riley R."/>
            <person name="Nagy L.G."/>
            <person name="Koehler G."/>
            <person name="Ransdell A.S."/>
            <person name="Younus H."/>
            <person name="Chow J."/>
            <person name="Chiniquy J."/>
            <person name="Lipzen A."/>
            <person name="Tritt A."/>
            <person name="Sun H."/>
            <person name="Haridas S."/>
            <person name="LaButti K."/>
            <person name="Ohm R.A."/>
            <person name="Kues U."/>
            <person name="Blanchette R.A."/>
            <person name="Grigoriev I.V."/>
            <person name="Minto R.E."/>
            <person name="Hibbett D.S."/>
        </authorList>
    </citation>
    <scope>NUCLEOTIDE SEQUENCE [LARGE SCALE GENOMIC DNA]</scope>
    <source>
        <strain evidence="3 4">FP15055 ss-10</strain>
    </source>
</reference>
<feature type="compositionally biased region" description="Gly residues" evidence="1">
    <location>
        <begin position="222"/>
        <end position="231"/>
    </location>
</feature>
<feature type="region of interest" description="Disordered" evidence="1">
    <location>
        <begin position="362"/>
        <end position="383"/>
    </location>
</feature>
<dbReference type="InterPro" id="IPR038425">
    <property type="entry name" value="GAT_sf"/>
</dbReference>
<dbReference type="EMBL" id="KN880487">
    <property type="protein sequence ID" value="KIY69274.1"/>
    <property type="molecule type" value="Genomic_DNA"/>
</dbReference>
<dbReference type="PANTHER" id="PTHR47789:SF2">
    <property type="entry name" value="VHS DOMAIN-CONTAINING PROTEIN"/>
    <property type="match status" value="1"/>
</dbReference>
<gene>
    <name evidence="3" type="ORF">CYLTODRAFT_420881</name>
</gene>
<dbReference type="GO" id="GO:0035091">
    <property type="term" value="F:phosphatidylinositol binding"/>
    <property type="evidence" value="ECO:0007669"/>
    <property type="project" value="InterPro"/>
</dbReference>
<dbReference type="InterPro" id="IPR002014">
    <property type="entry name" value="VHS_dom"/>
</dbReference>
<organism evidence="3 4">
    <name type="scientific">Cylindrobasidium torrendii FP15055 ss-10</name>
    <dbReference type="NCBI Taxonomy" id="1314674"/>
    <lineage>
        <taxon>Eukaryota</taxon>
        <taxon>Fungi</taxon>
        <taxon>Dikarya</taxon>
        <taxon>Basidiomycota</taxon>
        <taxon>Agaricomycotina</taxon>
        <taxon>Agaricomycetes</taxon>
        <taxon>Agaricomycetidae</taxon>
        <taxon>Agaricales</taxon>
        <taxon>Marasmiineae</taxon>
        <taxon>Physalacriaceae</taxon>
        <taxon>Cylindrobasidium</taxon>
    </lineage>
</organism>
<evidence type="ECO:0000313" key="4">
    <source>
        <dbReference type="Proteomes" id="UP000054007"/>
    </source>
</evidence>
<protein>
    <recommendedName>
        <fullName evidence="2">VHS domain-containing protein</fullName>
    </recommendedName>
</protein>
<dbReference type="GO" id="GO:0030479">
    <property type="term" value="C:actin cortical patch"/>
    <property type="evidence" value="ECO:0007669"/>
    <property type="project" value="TreeGrafter"/>
</dbReference>
<feature type="domain" description="VHS" evidence="2">
    <location>
        <begin position="253"/>
        <end position="343"/>
    </location>
</feature>
<dbReference type="GO" id="GO:0051666">
    <property type="term" value="P:actin cortical patch localization"/>
    <property type="evidence" value="ECO:0007669"/>
    <property type="project" value="TreeGrafter"/>
</dbReference>
<dbReference type="Gene3D" id="1.20.58.160">
    <property type="match status" value="1"/>
</dbReference>
<dbReference type="SUPFAM" id="SSF48464">
    <property type="entry name" value="ENTH/VHS domain"/>
    <property type="match status" value="1"/>
</dbReference>
<dbReference type="PANTHER" id="PTHR47789">
    <property type="entry name" value="LAS SEVENTEEN-BINDING PROTEIN 5"/>
    <property type="match status" value="1"/>
</dbReference>
<dbReference type="SUPFAM" id="SSF89009">
    <property type="entry name" value="GAT-like domain"/>
    <property type="match status" value="1"/>
</dbReference>
<accession>A0A0D7BGS5</accession>
<feature type="region of interest" description="Disordered" evidence="1">
    <location>
        <begin position="194"/>
        <end position="231"/>
    </location>
</feature>
<feature type="compositionally biased region" description="Basic and acidic residues" evidence="1">
    <location>
        <begin position="204"/>
        <end position="221"/>
    </location>
</feature>